<evidence type="ECO:0008006" key="4">
    <source>
        <dbReference type="Google" id="ProtNLM"/>
    </source>
</evidence>
<evidence type="ECO:0000313" key="2">
    <source>
        <dbReference type="EMBL" id="KAA8530329.1"/>
    </source>
</evidence>
<dbReference type="InterPro" id="IPR044794">
    <property type="entry name" value="APRL5/7"/>
</dbReference>
<feature type="signal peptide" evidence="1">
    <location>
        <begin position="1"/>
        <end position="21"/>
    </location>
</feature>
<dbReference type="PANTHER" id="PTHR47126">
    <property type="entry name" value="5'-ADENYLYLSULFATE REDUCTASE-LIKE 7"/>
    <property type="match status" value="1"/>
</dbReference>
<dbReference type="InterPro" id="IPR036249">
    <property type="entry name" value="Thioredoxin-like_sf"/>
</dbReference>
<proteinExistence type="predicted"/>
<reference evidence="2 3" key="1">
    <citation type="submission" date="2019-09" db="EMBL/GenBank/DDBJ databases">
        <title>A chromosome-level genome assembly of the Chinese tupelo Nyssa sinensis.</title>
        <authorList>
            <person name="Yang X."/>
            <person name="Kang M."/>
            <person name="Yang Y."/>
            <person name="Xiong H."/>
            <person name="Wang M."/>
            <person name="Zhang Z."/>
            <person name="Wang Z."/>
            <person name="Wu H."/>
            <person name="Ma T."/>
            <person name="Liu J."/>
            <person name="Xi Z."/>
        </authorList>
    </citation>
    <scope>NUCLEOTIDE SEQUENCE [LARGE SCALE GENOMIC DNA]</scope>
    <source>
        <strain evidence="2">J267</strain>
        <tissue evidence="2">Leaf</tissue>
    </source>
</reference>
<keyword evidence="3" id="KW-1185">Reference proteome</keyword>
<evidence type="ECO:0000256" key="1">
    <source>
        <dbReference type="SAM" id="SignalP"/>
    </source>
</evidence>
<dbReference type="EMBL" id="CM018043">
    <property type="protein sequence ID" value="KAA8530329.1"/>
    <property type="molecule type" value="Genomic_DNA"/>
</dbReference>
<dbReference type="SUPFAM" id="SSF52833">
    <property type="entry name" value="Thioredoxin-like"/>
    <property type="match status" value="1"/>
</dbReference>
<organism evidence="2 3">
    <name type="scientific">Nyssa sinensis</name>
    <dbReference type="NCBI Taxonomy" id="561372"/>
    <lineage>
        <taxon>Eukaryota</taxon>
        <taxon>Viridiplantae</taxon>
        <taxon>Streptophyta</taxon>
        <taxon>Embryophyta</taxon>
        <taxon>Tracheophyta</taxon>
        <taxon>Spermatophyta</taxon>
        <taxon>Magnoliopsida</taxon>
        <taxon>eudicotyledons</taxon>
        <taxon>Gunneridae</taxon>
        <taxon>Pentapetalae</taxon>
        <taxon>asterids</taxon>
        <taxon>Cornales</taxon>
        <taxon>Nyssaceae</taxon>
        <taxon>Nyssa</taxon>
    </lineage>
</organism>
<dbReference type="OrthoDB" id="1899781at2759"/>
<protein>
    <recommendedName>
        <fullName evidence="4">Thioredoxin domain-containing protein</fullName>
    </recommendedName>
</protein>
<name>A0A5J5AJM4_9ASTE</name>
<gene>
    <name evidence="2" type="ORF">F0562_005038</name>
</gene>
<evidence type="ECO:0000313" key="3">
    <source>
        <dbReference type="Proteomes" id="UP000325577"/>
    </source>
</evidence>
<sequence>MKCVVFICILTVASSIRYVSSSSSFVSKSTCLPQTNTYIHDLQFQCPLAISLSSPIEMDGESLDTALRSSQMNAYTAVLFYASWCPFFE</sequence>
<accession>A0A5J5AJM4</accession>
<dbReference type="PANTHER" id="PTHR47126:SF3">
    <property type="entry name" value="5'-ADENYLYLSULFATE REDUCTASE-LIKE 5"/>
    <property type="match status" value="1"/>
</dbReference>
<keyword evidence="1" id="KW-0732">Signal</keyword>
<dbReference type="AlphaFoldDB" id="A0A5J5AJM4"/>
<feature type="chain" id="PRO_5023919797" description="Thioredoxin domain-containing protein" evidence="1">
    <location>
        <begin position="22"/>
        <end position="89"/>
    </location>
</feature>
<dbReference type="Proteomes" id="UP000325577">
    <property type="component" value="Linkage Group LG2"/>
</dbReference>